<reference evidence="2 3" key="1">
    <citation type="submission" date="2021-06" db="EMBL/GenBank/DDBJ databases">
        <title>A haploid diamondback moth (Plutella xylostella L.) genome assembly resolves 31 chromosomes and identifies a diamide resistance mutation.</title>
        <authorList>
            <person name="Ward C.M."/>
            <person name="Perry K.D."/>
            <person name="Baker G."/>
            <person name="Powis K."/>
            <person name="Heckel D.G."/>
            <person name="Baxter S.W."/>
        </authorList>
    </citation>
    <scope>NUCLEOTIDE SEQUENCE [LARGE SCALE GENOMIC DNA]</scope>
    <source>
        <strain evidence="2 3">LV</strain>
        <tissue evidence="2">Single pupa</tissue>
    </source>
</reference>
<feature type="region of interest" description="Disordered" evidence="1">
    <location>
        <begin position="243"/>
        <end position="265"/>
    </location>
</feature>
<dbReference type="Proteomes" id="UP000823941">
    <property type="component" value="Chromosome 23"/>
</dbReference>
<keyword evidence="3" id="KW-1185">Reference proteome</keyword>
<name>A0ABQ7Q193_PLUXY</name>
<evidence type="ECO:0000313" key="2">
    <source>
        <dbReference type="EMBL" id="KAG7299005.1"/>
    </source>
</evidence>
<dbReference type="EMBL" id="JAHIBW010000023">
    <property type="protein sequence ID" value="KAG7299005.1"/>
    <property type="molecule type" value="Genomic_DNA"/>
</dbReference>
<evidence type="ECO:0000256" key="1">
    <source>
        <dbReference type="SAM" id="MobiDB-lite"/>
    </source>
</evidence>
<protein>
    <submittedName>
        <fullName evidence="2">Uncharacterized protein</fullName>
    </submittedName>
</protein>
<sequence>MVAIARGTIMRCISTARGACAVHTPTPGWELSEDETGCARVRHNADACRDGRYPKRARALCARATIPYRIVADNRNIWEAKRFLSSSIAWGTSNKILEVILDYNWIYEGEHNKCIIFGCFLVDGRTGGGPSAPAAAATTAAAAAWSATLPRVRIGVDGVRSDGSRGTRGLDTISGPINLIPHKKPWLLRQAAQCRRLSARRSGRAGSRTFHIFYVKRIRALLRGSPRRALRSASRNLNRAVRERAGRGHSYRAVGHQDQITNTKN</sequence>
<proteinExistence type="predicted"/>
<accession>A0ABQ7Q193</accession>
<organism evidence="2 3">
    <name type="scientific">Plutella xylostella</name>
    <name type="common">Diamondback moth</name>
    <name type="synonym">Plutella maculipennis</name>
    <dbReference type="NCBI Taxonomy" id="51655"/>
    <lineage>
        <taxon>Eukaryota</taxon>
        <taxon>Metazoa</taxon>
        <taxon>Ecdysozoa</taxon>
        <taxon>Arthropoda</taxon>
        <taxon>Hexapoda</taxon>
        <taxon>Insecta</taxon>
        <taxon>Pterygota</taxon>
        <taxon>Neoptera</taxon>
        <taxon>Endopterygota</taxon>
        <taxon>Lepidoptera</taxon>
        <taxon>Glossata</taxon>
        <taxon>Ditrysia</taxon>
        <taxon>Yponomeutoidea</taxon>
        <taxon>Plutellidae</taxon>
        <taxon>Plutella</taxon>
    </lineage>
</organism>
<evidence type="ECO:0000313" key="3">
    <source>
        <dbReference type="Proteomes" id="UP000823941"/>
    </source>
</evidence>
<comment type="caution">
    <text evidence="2">The sequence shown here is derived from an EMBL/GenBank/DDBJ whole genome shotgun (WGS) entry which is preliminary data.</text>
</comment>
<gene>
    <name evidence="2" type="ORF">JYU34_017480</name>
</gene>